<sequence length="554" mass="60137">MARTAGGQTVEAAGADAGDALRRRLLFPDLAEKPISLMPAGEDGSMTERTQAALTDISNSMLGPIDSPDLSDNPAAYTYFGQFAFHDIVFSRIFGMPGDHAGRTLRNAVSGSLDLSGLYGRGLVVDSHLYDSASESDTTLCRFPIGLPGVSDKQVKLPVDGAVERARDVPRVDASSGFLSVCGRKAPYRPLIGDPRNDDNLILSQLQCSLMLVHNRLVDLLMARRAVPPQTAFDQARLYLTGVYRRVVVDDYLRRILAPAVWAHFFDGEEFRGPGVASLRPLADLPIEFTFGASRFAHSMVRDRYALNKAFEEEAGTLREILAFSSQRPNGDVPVRVNWAVDWSRFIESDDAKALKARRISPFLNYEMAVVQHAADFDGAPRSIAFMDCWRCYDLGIASGQTIAGAVAAALSADVPVLSGAAMLPTQSCRKRYSFQAGALEKTLLAHPQFLTETPLSYYIMQEAAVLGDDGNRLGPTGSFIVAATVAAALFNAGDSEIQMPLSLSSAEPGNLAGLLGLADDRLVSDDQLYEYFQRYANLDMPGRAYRRTGNVAT</sequence>
<organism evidence="1 2">
    <name type="scientific">Rhizobium loti</name>
    <name type="common">Mesorhizobium loti</name>
    <dbReference type="NCBI Taxonomy" id="381"/>
    <lineage>
        <taxon>Bacteria</taxon>
        <taxon>Pseudomonadati</taxon>
        <taxon>Pseudomonadota</taxon>
        <taxon>Alphaproteobacteria</taxon>
        <taxon>Hyphomicrobiales</taxon>
        <taxon>Phyllobacteriaceae</taxon>
        <taxon>Mesorhizobium</taxon>
    </lineage>
</organism>
<dbReference type="InterPro" id="IPR019791">
    <property type="entry name" value="Haem_peroxidase_animal"/>
</dbReference>
<accession>A0AA91FET1</accession>
<protein>
    <recommendedName>
        <fullName evidence="3">Heme peroxidase</fullName>
    </recommendedName>
</protein>
<name>A0AA91FET1_RHILI</name>
<dbReference type="InterPro" id="IPR010255">
    <property type="entry name" value="Haem_peroxidase_sf"/>
</dbReference>
<dbReference type="InterPro" id="IPR037120">
    <property type="entry name" value="Haem_peroxidase_sf_animal"/>
</dbReference>
<dbReference type="GO" id="GO:0004601">
    <property type="term" value="F:peroxidase activity"/>
    <property type="evidence" value="ECO:0007669"/>
    <property type="project" value="InterPro"/>
</dbReference>
<gene>
    <name evidence="1" type="ORF">A8145_00905</name>
</gene>
<reference evidence="1 2" key="1">
    <citation type="submission" date="2016-05" db="EMBL/GenBank/DDBJ databases">
        <authorList>
            <person name="Ramsay J.P."/>
        </authorList>
    </citation>
    <scope>NUCLEOTIDE SEQUENCE [LARGE SCALE GENOMIC DNA]</scope>
    <source>
        <strain evidence="1 2">NZP2042</strain>
    </source>
</reference>
<dbReference type="AlphaFoldDB" id="A0AA91FET1"/>
<comment type="caution">
    <text evidence="1">The sequence shown here is derived from an EMBL/GenBank/DDBJ whole genome shotgun (WGS) entry which is preliminary data.</text>
</comment>
<dbReference type="GO" id="GO:0006979">
    <property type="term" value="P:response to oxidative stress"/>
    <property type="evidence" value="ECO:0007669"/>
    <property type="project" value="InterPro"/>
</dbReference>
<evidence type="ECO:0000313" key="2">
    <source>
        <dbReference type="Proteomes" id="UP000093737"/>
    </source>
</evidence>
<dbReference type="SUPFAM" id="SSF48113">
    <property type="entry name" value="Heme-dependent peroxidases"/>
    <property type="match status" value="1"/>
</dbReference>
<evidence type="ECO:0008006" key="3">
    <source>
        <dbReference type="Google" id="ProtNLM"/>
    </source>
</evidence>
<dbReference type="Gene3D" id="1.10.640.10">
    <property type="entry name" value="Haem peroxidase domain superfamily, animal type"/>
    <property type="match status" value="1"/>
</dbReference>
<dbReference type="GO" id="GO:0020037">
    <property type="term" value="F:heme binding"/>
    <property type="evidence" value="ECO:0007669"/>
    <property type="project" value="InterPro"/>
</dbReference>
<evidence type="ECO:0000313" key="1">
    <source>
        <dbReference type="EMBL" id="OBQ71473.1"/>
    </source>
</evidence>
<dbReference type="EMBL" id="LYTK01000001">
    <property type="protein sequence ID" value="OBQ71473.1"/>
    <property type="molecule type" value="Genomic_DNA"/>
</dbReference>
<proteinExistence type="predicted"/>
<dbReference type="PRINTS" id="PR00457">
    <property type="entry name" value="ANPEROXIDASE"/>
</dbReference>
<dbReference type="Proteomes" id="UP000093737">
    <property type="component" value="Unassembled WGS sequence"/>
</dbReference>
<dbReference type="Pfam" id="PF03098">
    <property type="entry name" value="An_peroxidase"/>
    <property type="match status" value="1"/>
</dbReference>